<evidence type="ECO:0000313" key="1">
    <source>
        <dbReference type="EMBL" id="EDR11606.1"/>
    </source>
</evidence>
<reference evidence="1 2" key="1">
    <citation type="journal article" date="2008" name="Nature">
        <title>The genome of Laccaria bicolor provides insights into mycorrhizal symbiosis.</title>
        <authorList>
            <person name="Martin F."/>
            <person name="Aerts A."/>
            <person name="Ahren D."/>
            <person name="Brun A."/>
            <person name="Danchin E.G.J."/>
            <person name="Duchaussoy F."/>
            <person name="Gibon J."/>
            <person name="Kohler A."/>
            <person name="Lindquist E."/>
            <person name="Pereda V."/>
            <person name="Salamov A."/>
            <person name="Shapiro H.J."/>
            <person name="Wuyts J."/>
            <person name="Blaudez D."/>
            <person name="Buee M."/>
            <person name="Brokstein P."/>
            <person name="Canbaeck B."/>
            <person name="Cohen D."/>
            <person name="Courty P.E."/>
            <person name="Coutinho P.M."/>
            <person name="Delaruelle C."/>
            <person name="Detter J.C."/>
            <person name="Deveau A."/>
            <person name="DiFazio S."/>
            <person name="Duplessis S."/>
            <person name="Fraissinet-Tachet L."/>
            <person name="Lucic E."/>
            <person name="Frey-Klett P."/>
            <person name="Fourrey C."/>
            <person name="Feussner I."/>
            <person name="Gay G."/>
            <person name="Grimwood J."/>
            <person name="Hoegger P.J."/>
            <person name="Jain P."/>
            <person name="Kilaru S."/>
            <person name="Labbe J."/>
            <person name="Lin Y.C."/>
            <person name="Legue V."/>
            <person name="Le Tacon F."/>
            <person name="Marmeisse R."/>
            <person name="Melayah D."/>
            <person name="Montanini B."/>
            <person name="Muratet M."/>
            <person name="Nehls U."/>
            <person name="Niculita-Hirzel H."/>
            <person name="Oudot-Le Secq M.P."/>
            <person name="Peter M."/>
            <person name="Quesneville H."/>
            <person name="Rajashekar B."/>
            <person name="Reich M."/>
            <person name="Rouhier N."/>
            <person name="Schmutz J."/>
            <person name="Yin T."/>
            <person name="Chalot M."/>
            <person name="Henrissat B."/>
            <person name="Kuees U."/>
            <person name="Lucas S."/>
            <person name="Van de Peer Y."/>
            <person name="Podila G.K."/>
            <person name="Polle A."/>
            <person name="Pukkila P.J."/>
            <person name="Richardson P.M."/>
            <person name="Rouze P."/>
            <person name="Sanders I.R."/>
            <person name="Stajich J.E."/>
            <person name="Tunlid A."/>
            <person name="Tuskan G."/>
            <person name="Grigoriev I.V."/>
        </authorList>
    </citation>
    <scope>NUCLEOTIDE SEQUENCE [LARGE SCALE GENOMIC DNA]</scope>
    <source>
        <strain evidence="2">S238N-H82 / ATCC MYA-4686</strain>
    </source>
</reference>
<dbReference type="GeneID" id="6073425"/>
<protein>
    <submittedName>
        <fullName evidence="1">Predicted protein</fullName>
    </submittedName>
</protein>
<proteinExistence type="predicted"/>
<dbReference type="OrthoDB" id="3054030at2759"/>
<keyword evidence="2" id="KW-1185">Reference proteome</keyword>
<dbReference type="HOGENOM" id="CLU_969994_0_0_1"/>
<name>B0D1B9_LACBS</name>
<dbReference type="InParanoid" id="B0D1B9"/>
<dbReference type="RefSeq" id="XP_001877503.1">
    <property type="nucleotide sequence ID" value="XM_001877468.1"/>
</dbReference>
<organism evidence="2">
    <name type="scientific">Laccaria bicolor (strain S238N-H82 / ATCC MYA-4686)</name>
    <name type="common">Bicoloured deceiver</name>
    <name type="synonym">Laccaria laccata var. bicolor</name>
    <dbReference type="NCBI Taxonomy" id="486041"/>
    <lineage>
        <taxon>Eukaryota</taxon>
        <taxon>Fungi</taxon>
        <taxon>Dikarya</taxon>
        <taxon>Basidiomycota</taxon>
        <taxon>Agaricomycotina</taxon>
        <taxon>Agaricomycetes</taxon>
        <taxon>Agaricomycetidae</taxon>
        <taxon>Agaricales</taxon>
        <taxon>Agaricineae</taxon>
        <taxon>Hydnangiaceae</taxon>
        <taxon>Laccaria</taxon>
    </lineage>
</organism>
<gene>
    <name evidence="1" type="ORF">LACBIDRAFT_324286</name>
</gene>
<dbReference type="KEGG" id="lbc:LACBIDRAFT_324286"/>
<dbReference type="EMBL" id="DS547095">
    <property type="protein sequence ID" value="EDR11606.1"/>
    <property type="molecule type" value="Genomic_DNA"/>
</dbReference>
<evidence type="ECO:0000313" key="2">
    <source>
        <dbReference type="Proteomes" id="UP000001194"/>
    </source>
</evidence>
<accession>B0D1B9</accession>
<sequence>MSFFTPPCSNWTFIMLKQSQIETLTLSLNWRHLGYTPAERSHILSRLVVAAQASVRTLTVLDITHLLETLGFAAQLPLLDALNFISRRKWKAGSSDTTSIPIVLNMKTIFARAEMLFFMFSRPPPLTVPRLEKIFVAFYTKDKGMFNITATATSIARLRDSVGPNVDLLPTIEMDSGLRSMESLCNGNQPICPIWEQEFSKFPTLSLTGKMTILDSPDTFRIILELLRLFSGIEDLHIRLRPSPEVDPTPIHLKPWMVKAISNQSPNITFIYFNEVAQHISLPSQTL</sequence>
<dbReference type="Proteomes" id="UP000001194">
    <property type="component" value="Unassembled WGS sequence"/>
</dbReference>
<dbReference type="AlphaFoldDB" id="B0D1B9"/>